<keyword evidence="4" id="KW-0862">Zinc</keyword>
<comment type="cofactor">
    <cofactor evidence="1">
        <name>Zn(2+)</name>
        <dbReference type="ChEBI" id="CHEBI:29105"/>
    </cofactor>
</comment>
<protein>
    <submittedName>
        <fullName evidence="5">Carbonic anhydrase</fullName>
    </submittedName>
</protein>
<dbReference type="OrthoDB" id="9792260at2"/>
<evidence type="ECO:0000256" key="3">
    <source>
        <dbReference type="ARBA" id="ARBA00022723"/>
    </source>
</evidence>
<proteinExistence type="inferred from homology"/>
<dbReference type="EMBL" id="CP030840">
    <property type="protein sequence ID" value="AXC13933.1"/>
    <property type="molecule type" value="Genomic_DNA"/>
</dbReference>
<dbReference type="PANTHER" id="PTHR43175:SF3">
    <property type="entry name" value="CARBON DISULFIDE HYDROLASE"/>
    <property type="match status" value="1"/>
</dbReference>
<gene>
    <name evidence="5" type="ORF">ACPOL_4663</name>
</gene>
<dbReference type="AlphaFoldDB" id="A0A2Z5G416"/>
<evidence type="ECO:0000256" key="2">
    <source>
        <dbReference type="ARBA" id="ARBA00006217"/>
    </source>
</evidence>
<reference evidence="5 6" key="1">
    <citation type="journal article" date="2018" name="Front. Microbiol.">
        <title>Hydrolytic Capabilities as a Key to Environmental Success: Chitinolytic and Cellulolytic Acidobacteria From Acidic Sub-arctic Soils and Boreal Peatlands.</title>
        <authorList>
            <person name="Belova S.E."/>
            <person name="Ravin N.V."/>
            <person name="Pankratov T.A."/>
            <person name="Rakitin A.L."/>
            <person name="Ivanova A.A."/>
            <person name="Beletsky A.V."/>
            <person name="Mardanov A.V."/>
            <person name="Sinninghe Damste J.S."/>
            <person name="Dedysh S.N."/>
        </authorList>
    </citation>
    <scope>NUCLEOTIDE SEQUENCE [LARGE SCALE GENOMIC DNA]</scope>
    <source>
        <strain evidence="5 6">SBC82</strain>
    </source>
</reference>
<comment type="similarity">
    <text evidence="2">Belongs to the beta-class carbonic anhydrase family.</text>
</comment>
<evidence type="ECO:0000256" key="1">
    <source>
        <dbReference type="ARBA" id="ARBA00001947"/>
    </source>
</evidence>
<keyword evidence="3" id="KW-0479">Metal-binding</keyword>
<dbReference type="GO" id="GO:0004089">
    <property type="term" value="F:carbonate dehydratase activity"/>
    <property type="evidence" value="ECO:0007669"/>
    <property type="project" value="InterPro"/>
</dbReference>
<organism evidence="5 6">
    <name type="scientific">Acidisarcina polymorpha</name>
    <dbReference type="NCBI Taxonomy" id="2211140"/>
    <lineage>
        <taxon>Bacteria</taxon>
        <taxon>Pseudomonadati</taxon>
        <taxon>Acidobacteriota</taxon>
        <taxon>Terriglobia</taxon>
        <taxon>Terriglobales</taxon>
        <taxon>Acidobacteriaceae</taxon>
        <taxon>Acidisarcina</taxon>
    </lineage>
</organism>
<dbReference type="KEGG" id="abas:ACPOL_4663"/>
<dbReference type="RefSeq" id="WP_114208818.1">
    <property type="nucleotide sequence ID" value="NZ_CP030840.1"/>
</dbReference>
<name>A0A2Z5G416_9BACT</name>
<sequence>MNVNDKTLLKVPGLNPEAIRDFFHKAVPLRTIVVMCPDPRATSIPEAIAKEFGQTWPGEVVHDDKGAAVGSTTNILLNVTTGARAVDALRSITSLNYLIGVENVVLVQHTFCGTTGWTPDVLIETYKREFGADISRQHVLEDISILDFEQTLRYDAALIRNSPGTPKTINIFGYIFDIDTKELSKVLEDRGIPIRSAASLSGQAA</sequence>
<dbReference type="PANTHER" id="PTHR43175">
    <property type="entry name" value="CARBONIC ANHYDRASE"/>
    <property type="match status" value="1"/>
</dbReference>
<accession>A0A2Z5G416</accession>
<dbReference type="InterPro" id="IPR036874">
    <property type="entry name" value="Carbonic_anhydrase_sf"/>
</dbReference>
<evidence type="ECO:0000313" key="5">
    <source>
        <dbReference type="EMBL" id="AXC13933.1"/>
    </source>
</evidence>
<dbReference type="SUPFAM" id="SSF53056">
    <property type="entry name" value="beta-carbonic anhydrase, cab"/>
    <property type="match status" value="1"/>
</dbReference>
<dbReference type="Proteomes" id="UP000253606">
    <property type="component" value="Chromosome"/>
</dbReference>
<evidence type="ECO:0000256" key="4">
    <source>
        <dbReference type="ARBA" id="ARBA00022833"/>
    </source>
</evidence>
<evidence type="ECO:0000313" key="6">
    <source>
        <dbReference type="Proteomes" id="UP000253606"/>
    </source>
</evidence>
<dbReference type="GO" id="GO:0008270">
    <property type="term" value="F:zinc ion binding"/>
    <property type="evidence" value="ECO:0007669"/>
    <property type="project" value="InterPro"/>
</dbReference>
<keyword evidence="6" id="KW-1185">Reference proteome</keyword>
<dbReference type="InterPro" id="IPR001765">
    <property type="entry name" value="Carbonic_anhydrase"/>
</dbReference>
<dbReference type="Gene3D" id="3.40.1050.10">
    <property type="entry name" value="Carbonic anhydrase"/>
    <property type="match status" value="1"/>
</dbReference>